<gene>
    <name evidence="1" type="ORF">HGRIS_003153</name>
</gene>
<keyword evidence="2" id="KW-1185">Reference proteome</keyword>
<proteinExistence type="predicted"/>
<evidence type="ECO:0008006" key="3">
    <source>
        <dbReference type="Google" id="ProtNLM"/>
    </source>
</evidence>
<comment type="caution">
    <text evidence="1">The sequence shown here is derived from an EMBL/GenBank/DDBJ whole genome shotgun (WGS) entry which is preliminary data.</text>
</comment>
<evidence type="ECO:0000313" key="1">
    <source>
        <dbReference type="EMBL" id="KAL0957053.1"/>
    </source>
</evidence>
<dbReference type="Proteomes" id="UP001556367">
    <property type="component" value="Unassembled WGS sequence"/>
</dbReference>
<dbReference type="SUPFAM" id="SSF52047">
    <property type="entry name" value="RNI-like"/>
    <property type="match status" value="1"/>
</dbReference>
<dbReference type="PANTHER" id="PTHR38926:SF5">
    <property type="entry name" value="F-BOX AND LEUCINE-RICH REPEAT PROTEIN 6"/>
    <property type="match status" value="1"/>
</dbReference>
<reference evidence="2" key="1">
    <citation type="submission" date="2024-06" db="EMBL/GenBank/DDBJ databases">
        <title>Multi-omics analyses provide insights into the biosynthesis of the anticancer antibiotic pleurotin in Hohenbuehelia grisea.</title>
        <authorList>
            <person name="Weaver J.A."/>
            <person name="Alberti F."/>
        </authorList>
    </citation>
    <scope>NUCLEOTIDE SEQUENCE [LARGE SCALE GENOMIC DNA]</scope>
    <source>
        <strain evidence="2">T-177</strain>
    </source>
</reference>
<dbReference type="PANTHER" id="PTHR38926">
    <property type="entry name" value="F-BOX DOMAIN CONTAINING PROTEIN, EXPRESSED"/>
    <property type="match status" value="1"/>
</dbReference>
<sequence length="430" mass="48042">MHPVHRLPPEVLSEILNASREPAYHNSLDTRRWPWKYTHVCRTWRAVTITSPLLWSQITIHIIGNKPAAARDILEVYLRRSGAVPLHIHISWKVVESIDTHLVIDDIIDTLAAESSRWRTANLRLGRAQLLRFAPIKGSLSLLKHLNILVTELPSDFPVVDLFVGTPRLTSVQISNQALNRFSISWGQLTSVTGQCQSPVDALALLKQSPNLTHCELWVSLREDDSPIPNAPPTRPLRLQHLRKFHIRSDCSVLNALNLPSLEELAVSQINTRTFGPPEPLRLISPLTSMLARSGSVIKSLSLTRVPLYDDELISILEETPNLIHLSLDGLVHLRTIFLRRLTYEPAAGTPTLVPQLESLHLSIIGMRGADDLVNFVESRCWEGDEGPKGASVTKLKKLNIHTGIRAVPDLASRLMPSIERGFHLTGGPF</sequence>
<dbReference type="EMBL" id="JASNQZ010000006">
    <property type="protein sequence ID" value="KAL0957053.1"/>
    <property type="molecule type" value="Genomic_DNA"/>
</dbReference>
<accession>A0ABR3JP28</accession>
<dbReference type="InterPro" id="IPR032675">
    <property type="entry name" value="LRR_dom_sf"/>
</dbReference>
<organism evidence="1 2">
    <name type="scientific">Hohenbuehelia grisea</name>
    <dbReference type="NCBI Taxonomy" id="104357"/>
    <lineage>
        <taxon>Eukaryota</taxon>
        <taxon>Fungi</taxon>
        <taxon>Dikarya</taxon>
        <taxon>Basidiomycota</taxon>
        <taxon>Agaricomycotina</taxon>
        <taxon>Agaricomycetes</taxon>
        <taxon>Agaricomycetidae</taxon>
        <taxon>Agaricales</taxon>
        <taxon>Pleurotineae</taxon>
        <taxon>Pleurotaceae</taxon>
        <taxon>Hohenbuehelia</taxon>
    </lineage>
</organism>
<protein>
    <recommendedName>
        <fullName evidence="3">F-box domain-containing protein</fullName>
    </recommendedName>
</protein>
<evidence type="ECO:0000313" key="2">
    <source>
        <dbReference type="Proteomes" id="UP001556367"/>
    </source>
</evidence>
<name>A0ABR3JP28_9AGAR</name>
<dbReference type="Gene3D" id="3.80.10.10">
    <property type="entry name" value="Ribonuclease Inhibitor"/>
    <property type="match status" value="1"/>
</dbReference>